<dbReference type="RefSeq" id="WP_212527794.1">
    <property type="nucleotide sequence ID" value="NZ_JAGSOG010000026.1"/>
</dbReference>
<sequence length="417" mass="44761">MTGRLDALRGPEYERVFAAARRSLERNGGTSIGQVSVADPSEPERAALIGITGQFRPKSVKRITVALAELDALTRTTAGLPLADALVELHGKPLRFRAAEKTALTAARDEALNEARDSRLHDTCPWYRQWLDELAPLVTKLVNQGATARLKDAVRVLEAIEARPPDAPSLLLPALGQQATGDTKSLGRGSTTATLTLRALALRAGARPPVTAEETRLLWDANGVVVDDLASRVLVLNLRAQGRGLGEWLTGAAEFGTPFQVTLHQLTAHPIAPIAHEVYVCENPAVLRRASQVLGPQSPTLVCTEGRPSTAFDRLARTLTAHGARLHYHGDFDWDGIDIANGVITRHTANPWQMTEAAYRTAAGTDGEAMPLVGRPRPTPWEPGLAKAMAEVGIAVYEEAVSDALMESLATAADRAH</sequence>
<dbReference type="InterPro" id="IPR013495">
    <property type="entry name" value="CHP02679"/>
</dbReference>
<feature type="domain" description="DUF2399" evidence="1">
    <location>
        <begin position="261"/>
        <end position="409"/>
    </location>
</feature>
<accession>A0A941EMK5</accession>
<dbReference type="Proteomes" id="UP000675781">
    <property type="component" value="Unassembled WGS sequence"/>
</dbReference>
<dbReference type="InterPro" id="IPR024466">
    <property type="entry name" value="CHP02679_N"/>
</dbReference>
<dbReference type="Pfam" id="PF11796">
    <property type="entry name" value="DUF3323"/>
    <property type="match status" value="1"/>
</dbReference>
<dbReference type="Pfam" id="PF09664">
    <property type="entry name" value="DUF2399"/>
    <property type="match status" value="1"/>
</dbReference>
<proteinExistence type="predicted"/>
<gene>
    <name evidence="3" type="ORF">KDL01_08345</name>
</gene>
<protein>
    <submittedName>
        <fullName evidence="3">TIGR02679 family protein</fullName>
    </submittedName>
</protein>
<dbReference type="AlphaFoldDB" id="A0A941EMK5"/>
<dbReference type="InterPro" id="IPR024465">
    <property type="entry name" value="DUF2399"/>
</dbReference>
<evidence type="ECO:0000313" key="4">
    <source>
        <dbReference type="Proteomes" id="UP000675781"/>
    </source>
</evidence>
<reference evidence="3" key="1">
    <citation type="submission" date="2021-04" db="EMBL/GenBank/DDBJ databases">
        <title>Genome based classification of Actinospica acidithermotolerans sp. nov., an actinobacterium isolated from an Indonesian hot spring.</title>
        <authorList>
            <person name="Kusuma A.B."/>
            <person name="Putra K.E."/>
            <person name="Nafisah S."/>
            <person name="Loh J."/>
            <person name="Nouioui I."/>
            <person name="Goodfellow M."/>
        </authorList>
    </citation>
    <scope>NUCLEOTIDE SEQUENCE</scope>
    <source>
        <strain evidence="3">CSCA 57</strain>
    </source>
</reference>
<feature type="domain" description="Conserved hypothetical protein CHP02679 N terminus" evidence="2">
    <location>
        <begin position="33"/>
        <end position="240"/>
    </location>
</feature>
<evidence type="ECO:0000313" key="3">
    <source>
        <dbReference type="EMBL" id="MBR7833272.1"/>
    </source>
</evidence>
<dbReference type="NCBIfam" id="TIGR02679">
    <property type="entry name" value="TIGR02679 family protein"/>
    <property type="match status" value="1"/>
</dbReference>
<dbReference type="EMBL" id="JAGSOG010000026">
    <property type="protein sequence ID" value="MBR7833272.1"/>
    <property type="molecule type" value="Genomic_DNA"/>
</dbReference>
<keyword evidence="4" id="KW-1185">Reference proteome</keyword>
<evidence type="ECO:0000259" key="1">
    <source>
        <dbReference type="Pfam" id="PF09664"/>
    </source>
</evidence>
<comment type="caution">
    <text evidence="3">The sequence shown here is derived from an EMBL/GenBank/DDBJ whole genome shotgun (WGS) entry which is preliminary data.</text>
</comment>
<name>A0A941EMK5_9ACTN</name>
<evidence type="ECO:0000259" key="2">
    <source>
        <dbReference type="Pfam" id="PF11796"/>
    </source>
</evidence>
<organism evidence="3 4">
    <name type="scientific">Actinospica durhamensis</name>
    <dbReference type="NCBI Taxonomy" id="1508375"/>
    <lineage>
        <taxon>Bacteria</taxon>
        <taxon>Bacillati</taxon>
        <taxon>Actinomycetota</taxon>
        <taxon>Actinomycetes</taxon>
        <taxon>Catenulisporales</taxon>
        <taxon>Actinospicaceae</taxon>
        <taxon>Actinospica</taxon>
    </lineage>
</organism>